<organism evidence="2 3">
    <name type="scientific">Paraphaeosphaeria minitans</name>
    <dbReference type="NCBI Taxonomy" id="565426"/>
    <lineage>
        <taxon>Eukaryota</taxon>
        <taxon>Fungi</taxon>
        <taxon>Dikarya</taxon>
        <taxon>Ascomycota</taxon>
        <taxon>Pezizomycotina</taxon>
        <taxon>Dothideomycetes</taxon>
        <taxon>Pleosporomycetidae</taxon>
        <taxon>Pleosporales</taxon>
        <taxon>Massarineae</taxon>
        <taxon>Didymosphaeriaceae</taxon>
        <taxon>Paraphaeosphaeria</taxon>
    </lineage>
</organism>
<name>A0A9P6KRB7_9PLEO</name>
<evidence type="ECO:0000313" key="3">
    <source>
        <dbReference type="Proteomes" id="UP000756921"/>
    </source>
</evidence>
<evidence type="ECO:0000256" key="1">
    <source>
        <dbReference type="SAM" id="MobiDB-lite"/>
    </source>
</evidence>
<protein>
    <submittedName>
        <fullName evidence="2">Uncharacterized protein</fullName>
    </submittedName>
</protein>
<comment type="caution">
    <text evidence="2">The sequence shown here is derived from an EMBL/GenBank/DDBJ whole genome shotgun (WGS) entry which is preliminary data.</text>
</comment>
<gene>
    <name evidence="2" type="ORF">PMIN01_07076</name>
</gene>
<keyword evidence="3" id="KW-1185">Reference proteome</keyword>
<feature type="region of interest" description="Disordered" evidence="1">
    <location>
        <begin position="56"/>
        <end position="76"/>
    </location>
</feature>
<dbReference type="Proteomes" id="UP000756921">
    <property type="component" value="Unassembled WGS sequence"/>
</dbReference>
<dbReference type="EMBL" id="WJXW01000006">
    <property type="protein sequence ID" value="KAF9735671.1"/>
    <property type="molecule type" value="Genomic_DNA"/>
</dbReference>
<proteinExistence type="predicted"/>
<dbReference type="OrthoDB" id="3797690at2759"/>
<dbReference type="AlphaFoldDB" id="A0A9P6KRB7"/>
<accession>A0A9P6KRB7</accession>
<evidence type="ECO:0000313" key="2">
    <source>
        <dbReference type="EMBL" id="KAF9735671.1"/>
    </source>
</evidence>
<sequence>MLCTFETLANTFCTKQLQTVARFLEAITSTRNPRDPRPVRLNGGVSAAWISQHWNRKDPATVQSRPRPAFNTPSNPADESINDIVFEALGSKNHPEDFVLCEAGINMAKMRLWSNQNPFAPDRIERFARDAAIGATDSANHFTALRTVSPQFLVVLLMNAHDLHRCSRQLII</sequence>
<reference evidence="2" key="1">
    <citation type="journal article" date="2020" name="Mol. Plant Microbe Interact.">
        <title>Genome Sequence of the Biocontrol Agent Coniothyrium minitans strain Conio (IMI 134523).</title>
        <authorList>
            <person name="Patel D."/>
            <person name="Shittu T.A."/>
            <person name="Baroncelli R."/>
            <person name="Muthumeenakshi S."/>
            <person name="Osborne T.H."/>
            <person name="Janganan T.K."/>
            <person name="Sreenivasaprasad S."/>
        </authorList>
    </citation>
    <scope>NUCLEOTIDE SEQUENCE</scope>
    <source>
        <strain evidence="2">Conio</strain>
    </source>
</reference>